<gene>
    <name evidence="7" type="ORF">BSL78_22620</name>
</gene>
<organism evidence="7 8">
    <name type="scientific">Stichopus japonicus</name>
    <name type="common">Sea cucumber</name>
    <dbReference type="NCBI Taxonomy" id="307972"/>
    <lineage>
        <taxon>Eukaryota</taxon>
        <taxon>Metazoa</taxon>
        <taxon>Echinodermata</taxon>
        <taxon>Eleutherozoa</taxon>
        <taxon>Echinozoa</taxon>
        <taxon>Holothuroidea</taxon>
        <taxon>Aspidochirotacea</taxon>
        <taxon>Aspidochirotida</taxon>
        <taxon>Stichopodidae</taxon>
        <taxon>Apostichopus</taxon>
    </lineage>
</organism>
<dbReference type="InterPro" id="IPR036188">
    <property type="entry name" value="FAD/NAD-bd_sf"/>
</dbReference>
<evidence type="ECO:0000256" key="4">
    <source>
        <dbReference type="ARBA" id="ARBA00022827"/>
    </source>
</evidence>
<dbReference type="GO" id="GO:0050660">
    <property type="term" value="F:flavin adenine dinucleotide binding"/>
    <property type="evidence" value="ECO:0007669"/>
    <property type="project" value="InterPro"/>
</dbReference>
<dbReference type="GO" id="GO:0005777">
    <property type="term" value="C:peroxisome"/>
    <property type="evidence" value="ECO:0007669"/>
    <property type="project" value="TreeGrafter"/>
</dbReference>
<evidence type="ECO:0000313" key="8">
    <source>
        <dbReference type="Proteomes" id="UP000230750"/>
    </source>
</evidence>
<dbReference type="Pfam" id="PF01266">
    <property type="entry name" value="DAO"/>
    <property type="match status" value="1"/>
</dbReference>
<reference evidence="7 8" key="1">
    <citation type="journal article" date="2017" name="PLoS Biol.">
        <title>The sea cucumber genome provides insights into morphological evolution and visceral regeneration.</title>
        <authorList>
            <person name="Zhang X."/>
            <person name="Sun L."/>
            <person name="Yuan J."/>
            <person name="Sun Y."/>
            <person name="Gao Y."/>
            <person name="Zhang L."/>
            <person name="Li S."/>
            <person name="Dai H."/>
            <person name="Hamel J.F."/>
            <person name="Liu C."/>
            <person name="Yu Y."/>
            <person name="Liu S."/>
            <person name="Lin W."/>
            <person name="Guo K."/>
            <person name="Jin S."/>
            <person name="Xu P."/>
            <person name="Storey K.B."/>
            <person name="Huan P."/>
            <person name="Zhang T."/>
            <person name="Zhou Y."/>
            <person name="Zhang J."/>
            <person name="Lin C."/>
            <person name="Li X."/>
            <person name="Xing L."/>
            <person name="Huo D."/>
            <person name="Sun M."/>
            <person name="Wang L."/>
            <person name="Mercier A."/>
            <person name="Li F."/>
            <person name="Yang H."/>
            <person name="Xiang J."/>
        </authorList>
    </citation>
    <scope>NUCLEOTIDE SEQUENCE [LARGE SCALE GENOMIC DNA]</scope>
    <source>
        <strain evidence="7">Shaxun</strain>
        <tissue evidence="7">Muscle</tissue>
    </source>
</reference>
<feature type="domain" description="FAD dependent oxidoreductase" evidence="6">
    <location>
        <begin position="8"/>
        <end position="279"/>
    </location>
</feature>
<dbReference type="InterPro" id="IPR045170">
    <property type="entry name" value="MTOX"/>
</dbReference>
<dbReference type="SUPFAM" id="SSF54373">
    <property type="entry name" value="FAD-linked reductases, C-terminal domain"/>
    <property type="match status" value="1"/>
</dbReference>
<comment type="caution">
    <text evidence="7">The sequence shown here is derived from an EMBL/GenBank/DDBJ whole genome shotgun (WGS) entry which is preliminary data.</text>
</comment>
<dbReference type="PANTHER" id="PTHR10961:SF46">
    <property type="entry name" value="PEROXISOMAL SARCOSINE OXIDASE"/>
    <property type="match status" value="1"/>
</dbReference>
<proteinExistence type="inferred from homology"/>
<keyword evidence="5" id="KW-0560">Oxidoreductase</keyword>
<protein>
    <recommendedName>
        <fullName evidence="6">FAD dependent oxidoreductase domain-containing protein</fullName>
    </recommendedName>
</protein>
<dbReference type="Gene3D" id="3.50.50.60">
    <property type="entry name" value="FAD/NAD(P)-binding domain"/>
    <property type="match status" value="1"/>
</dbReference>
<comment type="cofactor">
    <cofactor evidence="1">
        <name>FAD</name>
        <dbReference type="ChEBI" id="CHEBI:57692"/>
    </cofactor>
</comment>
<sequence length="306" mass="34367">MAVQYNCLRKTGILVIDKAPYEEFEKSCKSVVECGGQYQEISPEELERRYPGVMSLPVGHRIYMENDAGTLKADKALISLREQIKCFGGLIQDEEKVQHIFPGEIVTIRTNKRTYKTKHLIVTAGAWTSDLLKPLGMNLPLSVERISVCYWKERVPGSSKKLPVFIDYSQDMYGLPCSEYSGLMKVCEHSGVKITHPDKRDATFNQTKDLNFICDYVRENLPGLESKPAIVESCMYTLTPDSDFVIDTLPRYPNIAFGAGFSGHGFKMAPVVGRILGELVFGDKLSYDITSLSAKRFAKYSDSSKL</sequence>
<accession>A0A2G8JXT2</accession>
<keyword evidence="8" id="KW-1185">Reference proteome</keyword>
<keyword evidence="4" id="KW-0274">FAD</keyword>
<dbReference type="PANTHER" id="PTHR10961">
    <property type="entry name" value="PEROXISOMAL SARCOSINE OXIDASE"/>
    <property type="match status" value="1"/>
</dbReference>
<dbReference type="STRING" id="307972.A0A2G8JXT2"/>
<dbReference type="Proteomes" id="UP000230750">
    <property type="component" value="Unassembled WGS sequence"/>
</dbReference>
<dbReference type="EMBL" id="MRZV01001111">
    <property type="protein sequence ID" value="PIK40534.1"/>
    <property type="molecule type" value="Genomic_DNA"/>
</dbReference>
<evidence type="ECO:0000256" key="5">
    <source>
        <dbReference type="ARBA" id="ARBA00023002"/>
    </source>
</evidence>
<name>A0A2G8JXT2_STIJA</name>
<evidence type="ECO:0000256" key="1">
    <source>
        <dbReference type="ARBA" id="ARBA00001974"/>
    </source>
</evidence>
<dbReference type="AlphaFoldDB" id="A0A2G8JXT2"/>
<dbReference type="Gene3D" id="3.30.9.10">
    <property type="entry name" value="D-Amino Acid Oxidase, subunit A, domain 2"/>
    <property type="match status" value="1"/>
</dbReference>
<comment type="similarity">
    <text evidence="2">Belongs to the MSOX/MTOX family.</text>
</comment>
<evidence type="ECO:0000256" key="3">
    <source>
        <dbReference type="ARBA" id="ARBA00022630"/>
    </source>
</evidence>
<dbReference type="GO" id="GO:0008115">
    <property type="term" value="F:sarcosine oxidase activity"/>
    <property type="evidence" value="ECO:0007669"/>
    <property type="project" value="TreeGrafter"/>
</dbReference>
<dbReference type="SUPFAM" id="SSF51905">
    <property type="entry name" value="FAD/NAD(P)-binding domain"/>
    <property type="match status" value="1"/>
</dbReference>
<dbReference type="GO" id="GO:0050031">
    <property type="term" value="F:L-pipecolate oxidase activity"/>
    <property type="evidence" value="ECO:0007669"/>
    <property type="project" value="TreeGrafter"/>
</dbReference>
<keyword evidence="3" id="KW-0285">Flavoprotein</keyword>
<evidence type="ECO:0000259" key="6">
    <source>
        <dbReference type="Pfam" id="PF01266"/>
    </source>
</evidence>
<dbReference type="OrthoDB" id="424974at2759"/>
<dbReference type="InterPro" id="IPR006076">
    <property type="entry name" value="FAD-dep_OxRdtase"/>
</dbReference>
<evidence type="ECO:0000313" key="7">
    <source>
        <dbReference type="EMBL" id="PIK40534.1"/>
    </source>
</evidence>
<dbReference type="GO" id="GO:0033514">
    <property type="term" value="P:L-lysine catabolic process to acetyl-CoA via L-pipecolate"/>
    <property type="evidence" value="ECO:0007669"/>
    <property type="project" value="TreeGrafter"/>
</dbReference>
<evidence type="ECO:0000256" key="2">
    <source>
        <dbReference type="ARBA" id="ARBA00010989"/>
    </source>
</evidence>